<evidence type="ECO:0000256" key="5">
    <source>
        <dbReference type="ARBA" id="ARBA00022833"/>
    </source>
</evidence>
<evidence type="ECO:0000256" key="3">
    <source>
        <dbReference type="ARBA" id="ARBA00022723"/>
    </source>
</evidence>
<evidence type="ECO:0000256" key="1">
    <source>
        <dbReference type="ARBA" id="ARBA00001947"/>
    </source>
</evidence>
<dbReference type="Pfam" id="PF07998">
    <property type="entry name" value="Peptidase_M54"/>
    <property type="match status" value="1"/>
</dbReference>
<dbReference type="PANTHER" id="PTHR15910">
    <property type="entry name" value="ARCHAEMETZINCIN"/>
    <property type="match status" value="1"/>
</dbReference>
<gene>
    <name evidence="7" type="ORF">KN1_19660</name>
</gene>
<dbReference type="CDD" id="cd11375">
    <property type="entry name" value="Peptidase_M54"/>
    <property type="match status" value="1"/>
</dbReference>
<organism evidence="7 8">
    <name type="scientific">Stygiolobus caldivivus</name>
    <dbReference type="NCBI Taxonomy" id="2824673"/>
    <lineage>
        <taxon>Archaea</taxon>
        <taxon>Thermoproteota</taxon>
        <taxon>Thermoprotei</taxon>
        <taxon>Sulfolobales</taxon>
        <taxon>Sulfolobaceae</taxon>
        <taxon>Stygiolobus</taxon>
    </lineage>
</organism>
<dbReference type="InterPro" id="IPR012962">
    <property type="entry name" value="Pept_M54_archaemetzincn"/>
</dbReference>
<keyword evidence="5" id="KW-0862">Zinc</keyword>
<dbReference type="SUPFAM" id="SSF55486">
    <property type="entry name" value="Metalloproteases ('zincins'), catalytic domain"/>
    <property type="match status" value="1"/>
</dbReference>
<keyword evidence="2" id="KW-0645">Protease</keyword>
<dbReference type="Gene3D" id="3.40.390.10">
    <property type="entry name" value="Collagenase (Catalytic Domain)"/>
    <property type="match status" value="1"/>
</dbReference>
<protein>
    <submittedName>
        <fullName evidence="7">Archemetzincin</fullName>
    </submittedName>
</protein>
<dbReference type="PANTHER" id="PTHR15910:SF1">
    <property type="entry name" value="ARCHAEMETZINCIN-2"/>
    <property type="match status" value="1"/>
</dbReference>
<evidence type="ECO:0000256" key="6">
    <source>
        <dbReference type="ARBA" id="ARBA00023049"/>
    </source>
</evidence>
<dbReference type="KEGG" id="csty:KN1_19660"/>
<dbReference type="GO" id="GO:0008270">
    <property type="term" value="F:zinc ion binding"/>
    <property type="evidence" value="ECO:0007669"/>
    <property type="project" value="InterPro"/>
</dbReference>
<reference evidence="7 8" key="1">
    <citation type="submission" date="2021-04" db="EMBL/GenBank/DDBJ databases">
        <title>Complete genome sequence of Stygiolobus sp. KN-1.</title>
        <authorList>
            <person name="Nakamura K."/>
            <person name="Sakai H."/>
            <person name="Kurosawa N."/>
        </authorList>
    </citation>
    <scope>NUCLEOTIDE SEQUENCE [LARGE SCALE GENOMIC DNA]</scope>
    <source>
        <strain evidence="7 8">KN-1</strain>
    </source>
</reference>
<accession>A0A8D5U7C6</accession>
<keyword evidence="3" id="KW-0479">Metal-binding</keyword>
<dbReference type="EMBL" id="AP024597">
    <property type="protein sequence ID" value="BCU70669.1"/>
    <property type="molecule type" value="Genomic_DNA"/>
</dbReference>
<sequence length="175" mass="20415">MYRILLFKFTSIDNIVLKEVITYLRSKNFEAHSITEITHLNASMFNWKKLQYDAKKIMDYIYEKYSGLPYDSIIGIGCIDAYTENEEYILSYSKGKISLIFTYRYRDNDGGADLSKFIERVKKEVLHGVGHTLGLKDCTTPNCVMREVKNLKDIDNKGLNFCPNCMYLLNIHYKS</sequence>
<dbReference type="Proteomes" id="UP000825123">
    <property type="component" value="Chromosome"/>
</dbReference>
<dbReference type="PIRSF" id="PIRSF005785">
    <property type="entry name" value="Zn-prot_arch"/>
    <property type="match status" value="1"/>
</dbReference>
<dbReference type="GeneID" id="66163696"/>
<dbReference type="GO" id="GO:0006508">
    <property type="term" value="P:proteolysis"/>
    <property type="evidence" value="ECO:0007669"/>
    <property type="project" value="UniProtKB-KW"/>
</dbReference>
<dbReference type="AlphaFoldDB" id="A0A8D5U7C6"/>
<dbReference type="RefSeq" id="WP_221287351.1">
    <property type="nucleotide sequence ID" value="NZ_AP024597.1"/>
</dbReference>
<proteinExistence type="predicted"/>
<keyword evidence="6" id="KW-0482">Metalloprotease</keyword>
<dbReference type="GO" id="GO:0008237">
    <property type="term" value="F:metallopeptidase activity"/>
    <property type="evidence" value="ECO:0007669"/>
    <property type="project" value="UniProtKB-KW"/>
</dbReference>
<evidence type="ECO:0000313" key="8">
    <source>
        <dbReference type="Proteomes" id="UP000825123"/>
    </source>
</evidence>
<dbReference type="InterPro" id="IPR012091">
    <property type="entry name" value="Pept_M54_archaemetzncn_arc/bac"/>
</dbReference>
<keyword evidence="4" id="KW-0378">Hydrolase</keyword>
<evidence type="ECO:0000256" key="2">
    <source>
        <dbReference type="ARBA" id="ARBA00022670"/>
    </source>
</evidence>
<dbReference type="InterPro" id="IPR024079">
    <property type="entry name" value="MetalloPept_cat_dom_sf"/>
</dbReference>
<keyword evidence="8" id="KW-1185">Reference proteome</keyword>
<evidence type="ECO:0000256" key="4">
    <source>
        <dbReference type="ARBA" id="ARBA00022801"/>
    </source>
</evidence>
<name>A0A8D5U7C6_9CREN</name>
<evidence type="ECO:0000313" key="7">
    <source>
        <dbReference type="EMBL" id="BCU70669.1"/>
    </source>
</evidence>
<comment type="cofactor">
    <cofactor evidence="1">
        <name>Zn(2+)</name>
        <dbReference type="ChEBI" id="CHEBI:29105"/>
    </cofactor>
</comment>